<evidence type="ECO:0000313" key="2">
    <source>
        <dbReference type="EMBL" id="GEJ56691.1"/>
    </source>
</evidence>
<name>A0A7I9VJX5_9BACT</name>
<dbReference type="InterPro" id="IPR003343">
    <property type="entry name" value="Big_2"/>
</dbReference>
<sequence length="338" mass="34035">MTTRIDEIAVKTKGRRAALGLALILAAGCQSSSTPSAKLQSLALAPGPAYLAVGGSQQLTATGRYSDGRVAAVASGLQWRSSDAAIATVSDAGVVTAVGKGSATITATHASGVSATAELVSRVMTSLALGTDLPRTGSVDTTRALYRVTGLTPGAFYLAALTKLDDDVDLEVYSDASLSEGALACASQTAGTVPESCTAPASAAGELYLAVDGSWTEDGASFQVETGPAAPLTHADLAFPAQLPAAGTVDRGEKDYRVTGLTPGASYVVRISGLSDDADLDVYSDAYHYTTACSSYASGKVDDFCTAVATAAGELFVEVDGESTSSGASFTLSVTAAR</sequence>
<dbReference type="AlphaFoldDB" id="A0A7I9VJX5"/>
<proteinExistence type="predicted"/>
<accession>A0A7I9VJX5</accession>
<dbReference type="InterPro" id="IPR008964">
    <property type="entry name" value="Invasin/intimin_cell_adhesion"/>
</dbReference>
<dbReference type="RefSeq" id="WP_176064177.1">
    <property type="nucleotide sequence ID" value="NZ_BJTG01000003.1"/>
</dbReference>
<feature type="domain" description="BIG2" evidence="1">
    <location>
        <begin position="38"/>
        <end position="119"/>
    </location>
</feature>
<reference evidence="3" key="1">
    <citation type="journal article" date="2020" name="Appl. Environ. Microbiol.">
        <title>Diazotrophic Anaeromyxobacter Isolates from Soils.</title>
        <authorList>
            <person name="Masuda Y."/>
            <person name="Yamanaka H."/>
            <person name="Xu Z.X."/>
            <person name="Shiratori Y."/>
            <person name="Aono T."/>
            <person name="Amachi S."/>
            <person name="Senoo K."/>
            <person name="Itoh H."/>
        </authorList>
    </citation>
    <scope>NUCLEOTIDE SEQUENCE [LARGE SCALE GENOMIC DNA]</scope>
    <source>
        <strain evidence="3">R267</strain>
    </source>
</reference>
<evidence type="ECO:0000259" key="1">
    <source>
        <dbReference type="SMART" id="SM00635"/>
    </source>
</evidence>
<dbReference type="Gene3D" id="2.60.40.1080">
    <property type="match status" value="1"/>
</dbReference>
<gene>
    <name evidence="2" type="ORF">AMYX_14320</name>
</gene>
<organism evidence="2 3">
    <name type="scientific">Anaeromyxobacter diazotrophicus</name>
    <dbReference type="NCBI Taxonomy" id="2590199"/>
    <lineage>
        <taxon>Bacteria</taxon>
        <taxon>Pseudomonadati</taxon>
        <taxon>Myxococcota</taxon>
        <taxon>Myxococcia</taxon>
        <taxon>Myxococcales</taxon>
        <taxon>Cystobacterineae</taxon>
        <taxon>Anaeromyxobacteraceae</taxon>
        <taxon>Anaeromyxobacter</taxon>
    </lineage>
</organism>
<dbReference type="SMART" id="SM00635">
    <property type="entry name" value="BID_2"/>
    <property type="match status" value="1"/>
</dbReference>
<dbReference type="Proteomes" id="UP000503640">
    <property type="component" value="Unassembled WGS sequence"/>
</dbReference>
<dbReference type="PROSITE" id="PS51257">
    <property type="entry name" value="PROKAR_LIPOPROTEIN"/>
    <property type="match status" value="1"/>
</dbReference>
<evidence type="ECO:0000313" key="3">
    <source>
        <dbReference type="Proteomes" id="UP000503640"/>
    </source>
</evidence>
<dbReference type="Pfam" id="PF02368">
    <property type="entry name" value="Big_2"/>
    <property type="match status" value="1"/>
</dbReference>
<comment type="caution">
    <text evidence="2">The sequence shown here is derived from an EMBL/GenBank/DDBJ whole genome shotgun (WGS) entry which is preliminary data.</text>
</comment>
<dbReference type="SUPFAM" id="SSF49373">
    <property type="entry name" value="Invasin/intimin cell-adhesion fragments"/>
    <property type="match status" value="1"/>
</dbReference>
<dbReference type="EMBL" id="BJTG01000003">
    <property type="protein sequence ID" value="GEJ56691.1"/>
    <property type="molecule type" value="Genomic_DNA"/>
</dbReference>
<keyword evidence="3" id="KW-1185">Reference proteome</keyword>
<dbReference type="Gene3D" id="2.60.120.380">
    <property type="match status" value="2"/>
</dbReference>
<protein>
    <recommendedName>
        <fullName evidence="1">BIG2 domain-containing protein</fullName>
    </recommendedName>
</protein>